<evidence type="ECO:0000313" key="2">
    <source>
        <dbReference type="EMBL" id="KKQ92220.1"/>
    </source>
</evidence>
<name>A0A0G0LW28_9BACT</name>
<dbReference type="AlphaFoldDB" id="A0A0G0LW28"/>
<reference evidence="2 3" key="1">
    <citation type="journal article" date="2015" name="Nature">
        <title>rRNA introns, odd ribosomes, and small enigmatic genomes across a large radiation of phyla.</title>
        <authorList>
            <person name="Brown C.T."/>
            <person name="Hug L.A."/>
            <person name="Thomas B.C."/>
            <person name="Sharon I."/>
            <person name="Castelle C.J."/>
            <person name="Singh A."/>
            <person name="Wilkins M.J."/>
            <person name="Williams K.H."/>
            <person name="Banfield J.F."/>
        </authorList>
    </citation>
    <scope>NUCLEOTIDE SEQUENCE [LARGE SCALE GENOMIC DNA]</scope>
</reference>
<sequence length="101" mass="11647">MRKNISAFQMGNIIPLVEEFAFLFPREMGFHLNNNMNLFNEGSVSEGISRAPETARGIDNQKIIDTTYKSNFSLVPLAIFMDIFLWGICILYFDLRVHKIN</sequence>
<keyword evidence="1" id="KW-0472">Membrane</keyword>
<evidence type="ECO:0000313" key="3">
    <source>
        <dbReference type="Proteomes" id="UP000034774"/>
    </source>
</evidence>
<dbReference type="EMBL" id="LBVU01000003">
    <property type="protein sequence ID" value="KKQ92220.1"/>
    <property type="molecule type" value="Genomic_DNA"/>
</dbReference>
<dbReference type="Proteomes" id="UP000034774">
    <property type="component" value="Unassembled WGS sequence"/>
</dbReference>
<keyword evidence="1" id="KW-0812">Transmembrane</keyword>
<evidence type="ECO:0000256" key="1">
    <source>
        <dbReference type="SAM" id="Phobius"/>
    </source>
</evidence>
<proteinExistence type="predicted"/>
<organism evidence="2 3">
    <name type="scientific">Candidatus Woesebacteria bacterium GW2011_GWB1_39_10</name>
    <dbReference type="NCBI Taxonomy" id="1618572"/>
    <lineage>
        <taxon>Bacteria</taxon>
        <taxon>Candidatus Woeseibacteriota</taxon>
    </lineage>
</organism>
<keyword evidence="1" id="KW-1133">Transmembrane helix</keyword>
<comment type="caution">
    <text evidence="2">The sequence shown here is derived from an EMBL/GenBank/DDBJ whole genome shotgun (WGS) entry which is preliminary data.</text>
</comment>
<protein>
    <submittedName>
        <fullName evidence="2">Uncharacterized protein</fullName>
    </submittedName>
</protein>
<dbReference type="STRING" id="1618572.UT17_C0003G0243"/>
<gene>
    <name evidence="2" type="ORF">UT17_C0003G0243</name>
</gene>
<accession>A0A0G0LW28</accession>
<feature type="transmembrane region" description="Helical" evidence="1">
    <location>
        <begin position="72"/>
        <end position="93"/>
    </location>
</feature>